<gene>
    <name evidence="7" type="primary">mntH</name>
    <name evidence="8" type="ORF">SAMN05216189_102183</name>
    <name evidence="9" type="ORF">SAMN06295949_117129</name>
</gene>
<dbReference type="Pfam" id="PF01566">
    <property type="entry name" value="Nramp"/>
    <property type="match status" value="1"/>
</dbReference>
<feature type="transmembrane region" description="Helical" evidence="7">
    <location>
        <begin position="214"/>
        <end position="233"/>
    </location>
</feature>
<proteinExistence type="inferred from homology"/>
<keyword evidence="2 7" id="KW-0813">Transport</keyword>
<dbReference type="AlphaFoldDB" id="A0A239KWN7"/>
<dbReference type="PANTHER" id="PTHR11706:SF33">
    <property type="entry name" value="NATURAL RESISTANCE-ASSOCIATED MACROPHAGE PROTEIN 2"/>
    <property type="match status" value="1"/>
</dbReference>
<keyword evidence="4 7" id="KW-0769">Symport</keyword>
<dbReference type="GO" id="GO:0005384">
    <property type="term" value="F:manganese ion transmembrane transporter activity"/>
    <property type="evidence" value="ECO:0007669"/>
    <property type="project" value="TreeGrafter"/>
</dbReference>
<keyword evidence="6 7" id="KW-0472">Membrane</keyword>
<keyword evidence="5 7" id="KW-1133">Transmembrane helix</keyword>
<reference evidence="9 10" key="2">
    <citation type="submission" date="2017-06" db="EMBL/GenBank/DDBJ databases">
        <authorList>
            <person name="Varghese N."/>
            <person name="Submissions S."/>
        </authorList>
    </citation>
    <scope>NUCLEOTIDE SEQUENCE [LARGE SCALE GENOMIC DNA]</scope>
    <source>
        <strain evidence="9 10">RLD-1</strain>
    </source>
</reference>
<accession>A0A239KWN7</accession>
<reference evidence="8 11" key="1">
    <citation type="submission" date="2016-10" db="EMBL/GenBank/DDBJ databases">
        <authorList>
            <person name="de Groot N.N."/>
        </authorList>
    </citation>
    <scope>NUCLEOTIDE SEQUENCE [LARGE SCALE GENOMIC DNA]</scope>
    <source>
        <strain evidence="8 11">CCM 7361</strain>
    </source>
</reference>
<dbReference type="InterPro" id="IPR001046">
    <property type="entry name" value="NRAMP_fam"/>
</dbReference>
<keyword evidence="10" id="KW-1185">Reference proteome</keyword>
<sequence>MWGLPTTATAPFCPSEVRGSVVVSPSAPLWKRILQFAGPGLLVSIGYMDPGNWATAIEAGSGFGYQLLYVVLLSSLAGMVLQCLAMRLGIVTGQDLAQLSRQRYSPAMAKAQWLLAELSIIATDLAEVLGCALAFHLLLGVNLTGGILLTALDTLIVLGLKGQRFRHLEAIMLGLIITISACYVVELVLIKPYWPDVAAGFVPSLDTLGQREPLYLAIGILGATVMPHNLYLHSSIVQTRAVAGRQGKASAIRLARLDTVVSLSLALLINAAILILAAAAFHETGHSDVTEIQDAYRLLEPLVGAGLAAILFGVALLASGQSSTFTGTIAGQVIMEGFLQMKIPCWQRRLITRALALIPALLGVMLMGDRAVGKLLVFSQVVLSLQLPFALWPLIRFTGDRALMGEFANRWPTRALAWLLFVVISGANLWLLGQLAA</sequence>
<feature type="transmembrane region" description="Helical" evidence="7">
    <location>
        <begin position="172"/>
        <end position="194"/>
    </location>
</feature>
<comment type="subcellular location">
    <subcellularLocation>
        <location evidence="7">Cell membrane</location>
        <topology evidence="7">Multi-pass membrane protein</topology>
    </subcellularLocation>
    <subcellularLocation>
        <location evidence="1">Membrane</location>
        <topology evidence="1">Multi-pass membrane protein</topology>
    </subcellularLocation>
</comment>
<dbReference type="Proteomes" id="UP000199693">
    <property type="component" value="Unassembled WGS sequence"/>
</dbReference>
<dbReference type="NCBIfam" id="TIGR01197">
    <property type="entry name" value="nramp"/>
    <property type="match status" value="1"/>
</dbReference>
<feature type="transmembrane region" description="Helical" evidence="7">
    <location>
        <begin position="374"/>
        <end position="395"/>
    </location>
</feature>
<dbReference type="HAMAP" id="MF_00221">
    <property type="entry name" value="NRAMP"/>
    <property type="match status" value="1"/>
</dbReference>
<dbReference type="RefSeq" id="WP_089392577.1">
    <property type="nucleotide sequence ID" value="NZ_FNEC01000021.1"/>
</dbReference>
<evidence type="ECO:0000256" key="4">
    <source>
        <dbReference type="ARBA" id="ARBA00022847"/>
    </source>
</evidence>
<dbReference type="GO" id="GO:0015293">
    <property type="term" value="F:symporter activity"/>
    <property type="evidence" value="ECO:0007669"/>
    <property type="project" value="UniProtKB-UniRule"/>
</dbReference>
<evidence type="ECO:0000256" key="7">
    <source>
        <dbReference type="HAMAP-Rule" id="MF_00221"/>
    </source>
</evidence>
<dbReference type="PANTHER" id="PTHR11706">
    <property type="entry name" value="SOLUTE CARRIER PROTEIN FAMILY 11 MEMBER"/>
    <property type="match status" value="1"/>
</dbReference>
<feature type="transmembrane region" description="Helical" evidence="7">
    <location>
        <begin position="301"/>
        <end position="318"/>
    </location>
</feature>
<organism evidence="8 11">
    <name type="scientific">Pseudomonas delhiensis</name>
    <dbReference type="NCBI Taxonomy" id="366289"/>
    <lineage>
        <taxon>Bacteria</taxon>
        <taxon>Pseudomonadati</taxon>
        <taxon>Pseudomonadota</taxon>
        <taxon>Gammaproteobacteria</taxon>
        <taxon>Pseudomonadales</taxon>
        <taxon>Pseudomonadaceae</taxon>
        <taxon>Pseudomonas</taxon>
    </lineage>
</organism>
<dbReference type="Proteomes" id="UP000198309">
    <property type="component" value="Unassembled WGS sequence"/>
</dbReference>
<evidence type="ECO:0000313" key="11">
    <source>
        <dbReference type="Proteomes" id="UP000199693"/>
    </source>
</evidence>
<evidence type="ECO:0000256" key="1">
    <source>
        <dbReference type="ARBA" id="ARBA00004141"/>
    </source>
</evidence>
<keyword evidence="7" id="KW-0406">Ion transport</keyword>
<feature type="transmembrane region" description="Helical" evidence="7">
    <location>
        <begin position="141"/>
        <end position="160"/>
    </location>
</feature>
<name>A0A239KWN7_9PSED</name>
<keyword evidence="7" id="KW-1003">Cell membrane</keyword>
<evidence type="ECO:0000256" key="3">
    <source>
        <dbReference type="ARBA" id="ARBA00022692"/>
    </source>
</evidence>
<dbReference type="GO" id="GO:0015086">
    <property type="term" value="F:cadmium ion transmembrane transporter activity"/>
    <property type="evidence" value="ECO:0007669"/>
    <property type="project" value="TreeGrafter"/>
</dbReference>
<comment type="similarity">
    <text evidence="7">Belongs to the NRAMP family.</text>
</comment>
<dbReference type="NCBIfam" id="NF001923">
    <property type="entry name" value="PRK00701.1"/>
    <property type="match status" value="1"/>
</dbReference>
<evidence type="ECO:0000313" key="8">
    <source>
        <dbReference type="EMBL" id="SDJ70316.1"/>
    </source>
</evidence>
<protein>
    <recommendedName>
        <fullName evidence="7">Divalent metal cation transporter MntH</fullName>
    </recommendedName>
</protein>
<evidence type="ECO:0000256" key="5">
    <source>
        <dbReference type="ARBA" id="ARBA00022989"/>
    </source>
</evidence>
<feature type="transmembrane region" description="Helical" evidence="7">
    <location>
        <begin position="67"/>
        <end position="90"/>
    </location>
</feature>
<dbReference type="EMBL" id="FNEC01000021">
    <property type="protein sequence ID" value="SDJ70316.1"/>
    <property type="molecule type" value="Genomic_DNA"/>
</dbReference>
<feature type="transmembrane region" description="Helical" evidence="7">
    <location>
        <begin position="350"/>
        <end position="368"/>
    </location>
</feature>
<dbReference type="EMBL" id="FZPC01000017">
    <property type="protein sequence ID" value="SNT22420.1"/>
    <property type="molecule type" value="Genomic_DNA"/>
</dbReference>
<dbReference type="PRINTS" id="PR00447">
    <property type="entry name" value="NATRESASSCMP"/>
</dbReference>
<dbReference type="GO" id="GO:0005886">
    <property type="term" value="C:plasma membrane"/>
    <property type="evidence" value="ECO:0007669"/>
    <property type="project" value="UniProtKB-SubCell"/>
</dbReference>
<dbReference type="GO" id="GO:0034755">
    <property type="term" value="P:iron ion transmembrane transport"/>
    <property type="evidence" value="ECO:0007669"/>
    <property type="project" value="TreeGrafter"/>
</dbReference>
<evidence type="ECO:0000256" key="2">
    <source>
        <dbReference type="ARBA" id="ARBA00022448"/>
    </source>
</evidence>
<feature type="transmembrane region" description="Helical" evidence="7">
    <location>
        <begin position="111"/>
        <end position="135"/>
    </location>
</feature>
<evidence type="ECO:0000313" key="9">
    <source>
        <dbReference type="EMBL" id="SNT22420.1"/>
    </source>
</evidence>
<comment type="function">
    <text evidence="7">H(+)-stimulated, divalent metal cation uptake system.</text>
</comment>
<dbReference type="NCBIfam" id="NF037982">
    <property type="entry name" value="Nramp_1"/>
    <property type="match status" value="1"/>
</dbReference>
<feature type="transmembrane region" description="Helical" evidence="7">
    <location>
        <begin position="254"/>
        <end position="281"/>
    </location>
</feature>
<evidence type="ECO:0000256" key="6">
    <source>
        <dbReference type="ARBA" id="ARBA00023136"/>
    </source>
</evidence>
<dbReference type="GO" id="GO:0046872">
    <property type="term" value="F:metal ion binding"/>
    <property type="evidence" value="ECO:0007669"/>
    <property type="project" value="UniProtKB-UniRule"/>
</dbReference>
<keyword evidence="3 7" id="KW-0812">Transmembrane</keyword>
<evidence type="ECO:0000313" key="10">
    <source>
        <dbReference type="Proteomes" id="UP000198309"/>
    </source>
</evidence>
<feature type="transmembrane region" description="Helical" evidence="7">
    <location>
        <begin position="416"/>
        <end position="436"/>
    </location>
</feature>